<dbReference type="CDD" id="cd00796">
    <property type="entry name" value="INT_Rci_Hp1_C"/>
    <property type="match status" value="1"/>
</dbReference>
<dbReference type="SUPFAM" id="SSF56349">
    <property type="entry name" value="DNA breaking-rejoining enzymes"/>
    <property type="match status" value="1"/>
</dbReference>
<dbReference type="InterPro" id="IPR038488">
    <property type="entry name" value="Integrase_DNA-bd_sf"/>
</dbReference>
<organism evidence="8 9">
    <name type="scientific">BD1-7 clade bacterium</name>
    <dbReference type="NCBI Taxonomy" id="2029982"/>
    <lineage>
        <taxon>Bacteria</taxon>
        <taxon>Pseudomonadati</taxon>
        <taxon>Pseudomonadota</taxon>
        <taxon>Gammaproteobacteria</taxon>
        <taxon>Cellvibrionales</taxon>
        <taxon>Spongiibacteraceae</taxon>
        <taxon>BD1-7 clade</taxon>
    </lineage>
</organism>
<dbReference type="Pfam" id="PF13356">
    <property type="entry name" value="Arm-DNA-bind_3"/>
    <property type="match status" value="1"/>
</dbReference>
<comment type="similarity">
    <text evidence="1">Belongs to the 'phage' integrase family.</text>
</comment>
<dbReference type="Gene3D" id="1.10.150.130">
    <property type="match status" value="1"/>
</dbReference>
<evidence type="ECO:0000256" key="5">
    <source>
        <dbReference type="PROSITE-ProRule" id="PRU01248"/>
    </source>
</evidence>
<protein>
    <submittedName>
        <fullName evidence="8">Prophage integrase IntS</fullName>
    </submittedName>
</protein>
<reference evidence="8 9" key="1">
    <citation type="submission" date="2019-11" db="EMBL/GenBank/DDBJ databases">
        <authorList>
            <person name="Holert J."/>
        </authorList>
    </citation>
    <scope>NUCLEOTIDE SEQUENCE [LARGE SCALE GENOMIC DNA]</scope>
    <source>
        <strain evidence="8">BC5_2</strain>
    </source>
</reference>
<dbReference type="GO" id="GO:0015074">
    <property type="term" value="P:DNA integration"/>
    <property type="evidence" value="ECO:0007669"/>
    <property type="project" value="UniProtKB-KW"/>
</dbReference>
<keyword evidence="2" id="KW-0229">DNA integration</keyword>
<dbReference type="OrthoDB" id="9057547at2"/>
<keyword evidence="4" id="KW-0233">DNA recombination</keyword>
<evidence type="ECO:0000256" key="2">
    <source>
        <dbReference type="ARBA" id="ARBA00022908"/>
    </source>
</evidence>
<dbReference type="AlphaFoldDB" id="A0A5S9N478"/>
<dbReference type="Proteomes" id="UP000434580">
    <property type="component" value="Unassembled WGS sequence"/>
</dbReference>
<gene>
    <name evidence="8" type="primary">intS</name>
    <name evidence="8" type="ORF">DPBNPPHM_00158</name>
</gene>
<evidence type="ECO:0000313" key="9">
    <source>
        <dbReference type="Proteomes" id="UP000434580"/>
    </source>
</evidence>
<dbReference type="PANTHER" id="PTHR30629">
    <property type="entry name" value="PROPHAGE INTEGRASE"/>
    <property type="match status" value="1"/>
</dbReference>
<name>A0A5S9N478_9GAMM</name>
<dbReference type="PANTHER" id="PTHR30629:SF2">
    <property type="entry name" value="PROPHAGE INTEGRASE INTS-RELATED"/>
    <property type="match status" value="1"/>
</dbReference>
<evidence type="ECO:0000256" key="3">
    <source>
        <dbReference type="ARBA" id="ARBA00023125"/>
    </source>
</evidence>
<dbReference type="PROSITE" id="PS51898">
    <property type="entry name" value="TYR_RECOMBINASE"/>
    <property type="match status" value="1"/>
</dbReference>
<feature type="domain" description="Core-binding (CB)" evidence="7">
    <location>
        <begin position="105"/>
        <end position="184"/>
    </location>
</feature>
<dbReference type="Gene3D" id="1.10.443.10">
    <property type="entry name" value="Intergrase catalytic core"/>
    <property type="match status" value="1"/>
</dbReference>
<keyword evidence="3 5" id="KW-0238">DNA-binding</keyword>
<evidence type="ECO:0000259" key="6">
    <source>
        <dbReference type="PROSITE" id="PS51898"/>
    </source>
</evidence>
<evidence type="ECO:0000256" key="4">
    <source>
        <dbReference type="ARBA" id="ARBA00023172"/>
    </source>
</evidence>
<dbReference type="InterPro" id="IPR050808">
    <property type="entry name" value="Phage_Integrase"/>
</dbReference>
<dbReference type="InterPro" id="IPR013762">
    <property type="entry name" value="Integrase-like_cat_sf"/>
</dbReference>
<dbReference type="Gene3D" id="3.30.160.390">
    <property type="entry name" value="Integrase, DNA-binding domain"/>
    <property type="match status" value="1"/>
</dbReference>
<dbReference type="EMBL" id="CACSII010000001">
    <property type="protein sequence ID" value="CAA0079606.1"/>
    <property type="molecule type" value="Genomic_DNA"/>
</dbReference>
<dbReference type="InterPro" id="IPR044068">
    <property type="entry name" value="CB"/>
</dbReference>
<dbReference type="InterPro" id="IPR010998">
    <property type="entry name" value="Integrase_recombinase_N"/>
</dbReference>
<dbReference type="GO" id="GO:0003677">
    <property type="term" value="F:DNA binding"/>
    <property type="evidence" value="ECO:0007669"/>
    <property type="project" value="UniProtKB-UniRule"/>
</dbReference>
<dbReference type="GO" id="GO:0006310">
    <property type="term" value="P:DNA recombination"/>
    <property type="evidence" value="ECO:0007669"/>
    <property type="project" value="UniProtKB-KW"/>
</dbReference>
<sequence>MTQRINFTRKVLSELQPQDKPYVVYDTKGNSLRLRVSRSNIKSFQVQKRVNGKVCTSTLGKFCDSAGNILMTVEQARIKARNDYSDMASGIDPIQRKKAERAKGVTLEEVFTDYIDVRGGQLANNTLSNYKGIMAQKFTKWLDQPLDSLTRNMIQTKHKKLSSQSPTSANKSMRLLRALFNFAGGYYENEHGETLFPNNPVDKITQTRSWNRETRRTGRLLNSDIKPWFTAVEILREDGEFAATVSDYLIFVLLTGMRRREASTLKWSDINMQNKSVCITDTKNHEPLEIPLSEALYLLLERRLNESNGQTYVFPGKVFGSSVQEPKKQIKKIREASGVQFTLHDLRRTYITAAENLETPHYVLKRLLNHNTSGDVTAGYIMIDIERLRPTVQKIADLFIELCEVS</sequence>
<dbReference type="InterPro" id="IPR025166">
    <property type="entry name" value="Integrase_DNA_bind_dom"/>
</dbReference>
<evidence type="ECO:0000313" key="8">
    <source>
        <dbReference type="EMBL" id="CAA0079606.1"/>
    </source>
</evidence>
<dbReference type="InterPro" id="IPR002104">
    <property type="entry name" value="Integrase_catalytic"/>
</dbReference>
<evidence type="ECO:0000259" key="7">
    <source>
        <dbReference type="PROSITE" id="PS51900"/>
    </source>
</evidence>
<dbReference type="PROSITE" id="PS51900">
    <property type="entry name" value="CB"/>
    <property type="match status" value="1"/>
</dbReference>
<dbReference type="Pfam" id="PF00589">
    <property type="entry name" value="Phage_integrase"/>
    <property type="match status" value="1"/>
</dbReference>
<dbReference type="InterPro" id="IPR011010">
    <property type="entry name" value="DNA_brk_join_enz"/>
</dbReference>
<accession>A0A5S9N478</accession>
<feature type="domain" description="Tyr recombinase" evidence="6">
    <location>
        <begin position="215"/>
        <end position="393"/>
    </location>
</feature>
<evidence type="ECO:0000256" key="1">
    <source>
        <dbReference type="ARBA" id="ARBA00008857"/>
    </source>
</evidence>
<proteinExistence type="inferred from homology"/>